<dbReference type="SMART" id="SM00220">
    <property type="entry name" value="S_TKc"/>
    <property type="match status" value="1"/>
</dbReference>
<comment type="similarity">
    <text evidence="3">Belongs to the protein kinase superfamily. Ser/Thr protein kinase family.</text>
</comment>
<keyword evidence="9" id="KW-0808">Transferase</keyword>
<keyword evidence="10 23" id="KW-0812">Transmembrane</keyword>
<dbReference type="GO" id="GO:0004674">
    <property type="term" value="F:protein serine/threonine kinase activity"/>
    <property type="evidence" value="ECO:0007669"/>
    <property type="project" value="UniProtKB-KW"/>
</dbReference>
<comment type="caution">
    <text evidence="26">The sequence shown here is derived from an EMBL/GenBank/DDBJ whole genome shotgun (WGS) entry which is preliminary data.</text>
</comment>
<keyword evidence="8" id="KW-0433">Leucine-rich repeat</keyword>
<comment type="subcellular location">
    <subcellularLocation>
        <location evidence="1">Cell membrane</location>
        <topology evidence="1">Single-pass membrane protein</topology>
    </subcellularLocation>
    <subcellularLocation>
        <location evidence="2">Membrane</location>
        <topology evidence="2">Single-pass type I membrane protein</topology>
    </subcellularLocation>
</comment>
<evidence type="ECO:0000256" key="3">
    <source>
        <dbReference type="ARBA" id="ARBA00008684"/>
    </source>
</evidence>
<dbReference type="PROSITE" id="PS00108">
    <property type="entry name" value="PROTEIN_KINASE_ST"/>
    <property type="match status" value="1"/>
</dbReference>
<evidence type="ECO:0000256" key="20">
    <source>
        <dbReference type="ARBA" id="ARBA00047899"/>
    </source>
</evidence>
<evidence type="ECO:0000256" key="17">
    <source>
        <dbReference type="ARBA" id="ARBA00023136"/>
    </source>
</evidence>
<keyword evidence="18" id="KW-0675">Receptor</keyword>
<feature type="signal peptide" evidence="24">
    <location>
        <begin position="1"/>
        <end position="18"/>
    </location>
</feature>
<evidence type="ECO:0000256" key="16">
    <source>
        <dbReference type="ARBA" id="ARBA00022989"/>
    </source>
</evidence>
<dbReference type="EC" id="2.7.11.1" evidence="4"/>
<keyword evidence="12" id="KW-0677">Repeat</keyword>
<dbReference type="Gene3D" id="3.30.200.20">
    <property type="entry name" value="Phosphorylase Kinase, domain 1"/>
    <property type="match status" value="1"/>
</dbReference>
<dbReference type="GO" id="GO:0005886">
    <property type="term" value="C:plasma membrane"/>
    <property type="evidence" value="ECO:0007669"/>
    <property type="project" value="UniProtKB-SubCell"/>
</dbReference>
<evidence type="ECO:0000256" key="13">
    <source>
        <dbReference type="ARBA" id="ARBA00022741"/>
    </source>
</evidence>
<dbReference type="STRING" id="3750.A0A498HG19"/>
<keyword evidence="14" id="KW-0418">Kinase</keyword>
<evidence type="ECO:0000256" key="23">
    <source>
        <dbReference type="SAM" id="Phobius"/>
    </source>
</evidence>
<evidence type="ECO:0000256" key="24">
    <source>
        <dbReference type="SAM" id="SignalP"/>
    </source>
</evidence>
<evidence type="ECO:0000256" key="18">
    <source>
        <dbReference type="ARBA" id="ARBA00023170"/>
    </source>
</evidence>
<dbReference type="Pfam" id="PF08263">
    <property type="entry name" value="LRRNT_2"/>
    <property type="match status" value="2"/>
</dbReference>
<feature type="transmembrane region" description="Helical" evidence="23">
    <location>
        <begin position="616"/>
        <end position="641"/>
    </location>
</feature>
<dbReference type="Pfam" id="PF00069">
    <property type="entry name" value="Pkinase"/>
    <property type="match status" value="1"/>
</dbReference>
<feature type="binding site" evidence="22">
    <location>
        <position position="710"/>
    </location>
    <ligand>
        <name>ATP</name>
        <dbReference type="ChEBI" id="CHEBI:30616"/>
    </ligand>
</feature>
<keyword evidence="15 22" id="KW-0067">ATP-binding</keyword>
<dbReference type="InterPro" id="IPR017441">
    <property type="entry name" value="Protein_kinase_ATP_BS"/>
</dbReference>
<keyword evidence="19" id="KW-0325">Glycoprotein</keyword>
<dbReference type="InterPro" id="IPR013210">
    <property type="entry name" value="LRR_N_plant-typ"/>
</dbReference>
<reference evidence="26 27" key="1">
    <citation type="submission" date="2018-10" db="EMBL/GenBank/DDBJ databases">
        <title>A high-quality apple genome assembly.</title>
        <authorList>
            <person name="Hu J."/>
        </authorList>
    </citation>
    <scope>NUCLEOTIDE SEQUENCE [LARGE SCALE GENOMIC DNA]</scope>
    <source>
        <strain evidence="27">cv. HFTH1</strain>
        <tissue evidence="26">Young leaf</tissue>
    </source>
</reference>
<dbReference type="Pfam" id="PF13855">
    <property type="entry name" value="LRR_8"/>
    <property type="match status" value="1"/>
</dbReference>
<dbReference type="Pfam" id="PF00560">
    <property type="entry name" value="LRR_1"/>
    <property type="match status" value="8"/>
</dbReference>
<keyword evidence="11 24" id="KW-0732">Signal</keyword>
<dbReference type="PROSITE" id="PS00107">
    <property type="entry name" value="PROTEIN_KINASE_ATP"/>
    <property type="match status" value="1"/>
</dbReference>
<name>A0A498HG19_MALDO</name>
<dbReference type="Gene3D" id="1.10.510.10">
    <property type="entry name" value="Transferase(Phosphotransferase) domain 1"/>
    <property type="match status" value="1"/>
</dbReference>
<protein>
    <recommendedName>
        <fullName evidence="4">non-specific serine/threonine protein kinase</fullName>
        <ecNumber evidence="4">2.7.11.1</ecNumber>
    </recommendedName>
</protein>
<evidence type="ECO:0000259" key="25">
    <source>
        <dbReference type="PROSITE" id="PS50011"/>
    </source>
</evidence>
<proteinExistence type="inferred from homology"/>
<keyword evidence="13 22" id="KW-0547">Nucleotide-binding</keyword>
<evidence type="ECO:0000256" key="14">
    <source>
        <dbReference type="ARBA" id="ARBA00022777"/>
    </source>
</evidence>
<keyword evidence="6" id="KW-0723">Serine/threonine-protein kinase</keyword>
<dbReference type="PROSITE" id="PS50011">
    <property type="entry name" value="PROTEIN_KINASE_DOM"/>
    <property type="match status" value="1"/>
</dbReference>
<dbReference type="AlphaFoldDB" id="A0A498HG19"/>
<evidence type="ECO:0000256" key="2">
    <source>
        <dbReference type="ARBA" id="ARBA00004479"/>
    </source>
</evidence>
<evidence type="ECO:0000256" key="12">
    <source>
        <dbReference type="ARBA" id="ARBA00022737"/>
    </source>
</evidence>
<dbReference type="CDD" id="cd14066">
    <property type="entry name" value="STKc_IRAK"/>
    <property type="match status" value="1"/>
</dbReference>
<dbReference type="FunFam" id="3.80.10.10:FF:000095">
    <property type="entry name" value="LRR receptor-like serine/threonine-protein kinase GSO1"/>
    <property type="match status" value="1"/>
</dbReference>
<keyword evidence="17 23" id="KW-0472">Membrane</keyword>
<gene>
    <name evidence="26" type="ORF">DVH24_031145</name>
</gene>
<dbReference type="FunFam" id="1.10.510.10:FF:000358">
    <property type="entry name" value="Putative leucine-rich repeat receptor-like serine/threonine-protein kinase"/>
    <property type="match status" value="1"/>
</dbReference>
<dbReference type="SUPFAM" id="SSF52058">
    <property type="entry name" value="L domain-like"/>
    <property type="match status" value="2"/>
</dbReference>
<evidence type="ECO:0000313" key="27">
    <source>
        <dbReference type="Proteomes" id="UP000290289"/>
    </source>
</evidence>
<dbReference type="PANTHER" id="PTHR48053:SF151">
    <property type="entry name" value="OS02G0216000 PROTEIN"/>
    <property type="match status" value="1"/>
</dbReference>
<dbReference type="SUPFAM" id="SSF56112">
    <property type="entry name" value="Protein kinase-like (PK-like)"/>
    <property type="match status" value="1"/>
</dbReference>
<evidence type="ECO:0000256" key="8">
    <source>
        <dbReference type="ARBA" id="ARBA00022614"/>
    </source>
</evidence>
<dbReference type="Proteomes" id="UP000290289">
    <property type="component" value="Chromosome 17"/>
</dbReference>
<dbReference type="InterPro" id="IPR011009">
    <property type="entry name" value="Kinase-like_dom_sf"/>
</dbReference>
<feature type="chain" id="PRO_5019717874" description="non-specific serine/threonine protein kinase" evidence="24">
    <location>
        <begin position="19"/>
        <end position="1004"/>
    </location>
</feature>
<dbReference type="SMART" id="SM00369">
    <property type="entry name" value="LRR_TYP"/>
    <property type="match status" value="5"/>
</dbReference>
<evidence type="ECO:0000256" key="6">
    <source>
        <dbReference type="ARBA" id="ARBA00022527"/>
    </source>
</evidence>
<accession>A0A498HG19</accession>
<evidence type="ECO:0000256" key="4">
    <source>
        <dbReference type="ARBA" id="ARBA00012513"/>
    </source>
</evidence>
<evidence type="ECO:0000256" key="1">
    <source>
        <dbReference type="ARBA" id="ARBA00004162"/>
    </source>
</evidence>
<evidence type="ECO:0000313" key="26">
    <source>
        <dbReference type="EMBL" id="RXH68812.1"/>
    </source>
</evidence>
<evidence type="ECO:0000256" key="11">
    <source>
        <dbReference type="ARBA" id="ARBA00022729"/>
    </source>
</evidence>
<dbReference type="InterPro" id="IPR051716">
    <property type="entry name" value="Plant_RL_S/T_kinase"/>
</dbReference>
<organism evidence="26 27">
    <name type="scientific">Malus domestica</name>
    <name type="common">Apple</name>
    <name type="synonym">Pyrus malus</name>
    <dbReference type="NCBI Taxonomy" id="3750"/>
    <lineage>
        <taxon>Eukaryota</taxon>
        <taxon>Viridiplantae</taxon>
        <taxon>Streptophyta</taxon>
        <taxon>Embryophyta</taxon>
        <taxon>Tracheophyta</taxon>
        <taxon>Spermatophyta</taxon>
        <taxon>Magnoliopsida</taxon>
        <taxon>eudicotyledons</taxon>
        <taxon>Gunneridae</taxon>
        <taxon>Pentapetalae</taxon>
        <taxon>rosids</taxon>
        <taxon>fabids</taxon>
        <taxon>Rosales</taxon>
        <taxon>Rosaceae</taxon>
        <taxon>Amygdaloideae</taxon>
        <taxon>Maleae</taxon>
        <taxon>Malus</taxon>
    </lineage>
</organism>
<sequence>MAFVETMFFLLIQHLVSASSNAVIGHLQSPHHSLIADKAALLEFKKAIVYDPYSKLANWKEATDVCKFTGVSCNFTDVSCNFTGVSCNTQHYRVSDLILKDYALAGTLSPFISNLTGLRNLVLVGNHFYGTIPAEIGLLRRLHRLLLEGNNFHGSIPDSLALPSDLTTVSLLQNNLTGAIPPTLFSNCSMLAVLDLSNNLLSGKIPIEIGNCPKLWSLNLYNNQFTGELPLFLTNSSLVNLDVEYNHLSGELPIKFVQKLPNILYLHLSNNDMVSHDGNTNLDPFFSAITNCTSLEELELAGMGLGGILPTSIGGLGINFTNLLLQENQIFGSIPPNIGNLSKLVVLNLTSNRLNGTISANISQLSNLEQLFLSHNLFTGAIPAALGQMTHLGLLDLSDNSFSGDIPSSIGNLVSLNYLFLNNNLLSGSIPPTLGHCIQLYKLDLSYNRLTGSIPPQLLGLSEIRIFINLSHNQLEGPIPIELSKLEDVQEMDLSSNNLSGSIFPQISSCIALTLINFSHNSLEGKLPDSIGELKNLESLDISGNRFSGKIPLSLNNSRTLTYLNLSFNNFEGMIPSGGIFEAVSYKSFLGNQHLCGTVSFRPACPHKMHLFRSHIFLILFSLVIFISTSLSILCSVIAIWHIQALISAQRTATARKPTQPELVHSFPRVTYRDLSDATNGFDDQRLIGTGSYGRVYRGVLPNGTTIAVKVLQLQSGNSTKSFTRECQVLRRIRHRNLIRIITACSLPDFKAIVLPYMANGSLESCLYQHSKTGLRSGSSDLSLIQRVNICSDIAEGMAYLHHHSPVKVIHCDLKPSNVLLNNDMTALVSDFGIARLLIAGGGNSALENMGNSTANMLFGSIGYIAPEYGYGSNASTKGDVYSFGVLVLEMVTRKRPTDDMFVGELNLHRWVKNHCHGRVEKVVDFSLMRASRDQSAEVRKMWDVAIGELIELGILCTQESPSTRPTMLDAADDLDRLKRYLCGDTTATFAPSLGISSSTLDDD</sequence>
<evidence type="ECO:0000256" key="7">
    <source>
        <dbReference type="ARBA" id="ARBA00022553"/>
    </source>
</evidence>
<comment type="catalytic activity">
    <reaction evidence="21">
        <text>L-seryl-[protein] + ATP = O-phospho-L-seryl-[protein] + ADP + H(+)</text>
        <dbReference type="Rhea" id="RHEA:17989"/>
        <dbReference type="Rhea" id="RHEA-COMP:9863"/>
        <dbReference type="Rhea" id="RHEA-COMP:11604"/>
        <dbReference type="ChEBI" id="CHEBI:15378"/>
        <dbReference type="ChEBI" id="CHEBI:29999"/>
        <dbReference type="ChEBI" id="CHEBI:30616"/>
        <dbReference type="ChEBI" id="CHEBI:83421"/>
        <dbReference type="ChEBI" id="CHEBI:456216"/>
        <dbReference type="EC" id="2.7.11.1"/>
    </reaction>
</comment>
<evidence type="ECO:0000256" key="21">
    <source>
        <dbReference type="ARBA" id="ARBA00048679"/>
    </source>
</evidence>
<keyword evidence="27" id="KW-1185">Reference proteome</keyword>
<evidence type="ECO:0000256" key="19">
    <source>
        <dbReference type="ARBA" id="ARBA00023180"/>
    </source>
</evidence>
<keyword evidence="5" id="KW-1003">Cell membrane</keyword>
<dbReference type="InterPro" id="IPR032675">
    <property type="entry name" value="LRR_dom_sf"/>
</dbReference>
<keyword evidence="16 23" id="KW-1133">Transmembrane helix</keyword>
<dbReference type="InterPro" id="IPR000719">
    <property type="entry name" value="Prot_kinase_dom"/>
</dbReference>
<dbReference type="FunFam" id="3.80.10.10:FF:000041">
    <property type="entry name" value="LRR receptor-like serine/threonine-protein kinase ERECTA"/>
    <property type="match status" value="1"/>
</dbReference>
<dbReference type="FunFam" id="3.30.200.20:FF:000543">
    <property type="entry name" value="Putative leucine-rich repeat receptor-like serine/threonine-protein kinase"/>
    <property type="match status" value="1"/>
</dbReference>
<dbReference type="GO" id="GO:0005524">
    <property type="term" value="F:ATP binding"/>
    <property type="evidence" value="ECO:0007669"/>
    <property type="project" value="UniProtKB-UniRule"/>
</dbReference>
<evidence type="ECO:0000256" key="10">
    <source>
        <dbReference type="ARBA" id="ARBA00022692"/>
    </source>
</evidence>
<evidence type="ECO:0000256" key="5">
    <source>
        <dbReference type="ARBA" id="ARBA00022475"/>
    </source>
</evidence>
<dbReference type="InterPro" id="IPR003591">
    <property type="entry name" value="Leu-rich_rpt_typical-subtyp"/>
</dbReference>
<dbReference type="Gene3D" id="3.80.10.10">
    <property type="entry name" value="Ribonuclease Inhibitor"/>
    <property type="match status" value="3"/>
</dbReference>
<dbReference type="PANTHER" id="PTHR48053">
    <property type="entry name" value="LEUCINE RICH REPEAT FAMILY PROTEIN, EXPRESSED"/>
    <property type="match status" value="1"/>
</dbReference>
<evidence type="ECO:0000256" key="22">
    <source>
        <dbReference type="PROSITE-ProRule" id="PRU10141"/>
    </source>
</evidence>
<comment type="catalytic activity">
    <reaction evidence="20">
        <text>L-threonyl-[protein] + ATP = O-phospho-L-threonyl-[protein] + ADP + H(+)</text>
        <dbReference type="Rhea" id="RHEA:46608"/>
        <dbReference type="Rhea" id="RHEA-COMP:11060"/>
        <dbReference type="Rhea" id="RHEA-COMP:11605"/>
        <dbReference type="ChEBI" id="CHEBI:15378"/>
        <dbReference type="ChEBI" id="CHEBI:30013"/>
        <dbReference type="ChEBI" id="CHEBI:30616"/>
        <dbReference type="ChEBI" id="CHEBI:61977"/>
        <dbReference type="ChEBI" id="CHEBI:456216"/>
        <dbReference type="EC" id="2.7.11.1"/>
    </reaction>
</comment>
<evidence type="ECO:0000256" key="9">
    <source>
        <dbReference type="ARBA" id="ARBA00022679"/>
    </source>
</evidence>
<dbReference type="InterPro" id="IPR001611">
    <property type="entry name" value="Leu-rich_rpt"/>
</dbReference>
<dbReference type="InterPro" id="IPR008271">
    <property type="entry name" value="Ser/Thr_kinase_AS"/>
</dbReference>
<feature type="domain" description="Protein kinase" evidence="25">
    <location>
        <begin position="682"/>
        <end position="982"/>
    </location>
</feature>
<dbReference type="EMBL" id="RDQH01000343">
    <property type="protein sequence ID" value="RXH68812.1"/>
    <property type="molecule type" value="Genomic_DNA"/>
</dbReference>
<keyword evidence="7" id="KW-0597">Phosphoprotein</keyword>
<evidence type="ECO:0000256" key="15">
    <source>
        <dbReference type="ARBA" id="ARBA00022840"/>
    </source>
</evidence>